<dbReference type="Pfam" id="PF05901">
    <property type="entry name" value="Excalibur"/>
    <property type="match status" value="1"/>
</dbReference>
<dbReference type="RefSeq" id="WP_187542328.1">
    <property type="nucleotide sequence ID" value="NZ_CP060717.1"/>
</dbReference>
<evidence type="ECO:0000313" key="2">
    <source>
        <dbReference type="EMBL" id="QNN65336.1"/>
    </source>
</evidence>
<dbReference type="AlphaFoldDB" id="A0A7G9SBW1"/>
<dbReference type="SMART" id="SM00894">
    <property type="entry name" value="Excalibur"/>
    <property type="match status" value="1"/>
</dbReference>
<dbReference type="KEGG" id="srhi:H9L12_01485"/>
<organism evidence="2 3">
    <name type="scientific">Sphingomonas rhizophila</name>
    <dbReference type="NCBI Taxonomy" id="2071607"/>
    <lineage>
        <taxon>Bacteria</taxon>
        <taxon>Pseudomonadati</taxon>
        <taxon>Pseudomonadota</taxon>
        <taxon>Alphaproteobacteria</taxon>
        <taxon>Sphingomonadales</taxon>
        <taxon>Sphingomonadaceae</taxon>
        <taxon>Sphingomonas</taxon>
    </lineage>
</organism>
<reference evidence="2 3" key="1">
    <citation type="submission" date="2020-08" db="EMBL/GenBank/DDBJ databases">
        <title>Genome sequence of Sphingomonas rhizophila KACC 19189T.</title>
        <authorList>
            <person name="Hyun D.-W."/>
            <person name="Bae J.-W."/>
        </authorList>
    </citation>
    <scope>NUCLEOTIDE SEQUENCE [LARGE SCALE GENOMIC DNA]</scope>
    <source>
        <strain evidence="2 3">KACC 19189</strain>
    </source>
</reference>
<evidence type="ECO:0000313" key="3">
    <source>
        <dbReference type="Proteomes" id="UP000515955"/>
    </source>
</evidence>
<evidence type="ECO:0000259" key="1">
    <source>
        <dbReference type="SMART" id="SM00894"/>
    </source>
</evidence>
<keyword evidence="3" id="KW-1185">Reference proteome</keyword>
<dbReference type="EMBL" id="CP060717">
    <property type="protein sequence ID" value="QNN65336.1"/>
    <property type="molecule type" value="Genomic_DNA"/>
</dbReference>
<accession>A0A7G9SBW1</accession>
<dbReference type="Proteomes" id="UP000515955">
    <property type="component" value="Chromosome"/>
</dbReference>
<proteinExistence type="predicted"/>
<protein>
    <submittedName>
        <fullName evidence="2">Excalibur calcium-binding domain-containing protein</fullName>
    </submittedName>
</protein>
<sequence length="89" mass="9431">MDLRFIALVLVASATTFGGTWWYLNRTPETERSPTADPPPLVSQSGEVLDFKDCGEVVAAGKAPLLAGRPGYKAEFDHDGDGIACPPPA</sequence>
<name>A0A7G9SBW1_9SPHN</name>
<dbReference type="InterPro" id="IPR008613">
    <property type="entry name" value="Excalibur_Ca-bd_domain"/>
</dbReference>
<feature type="domain" description="Excalibur calcium-binding" evidence="1">
    <location>
        <begin position="50"/>
        <end position="86"/>
    </location>
</feature>
<gene>
    <name evidence="2" type="ORF">H9L12_01485</name>
</gene>